<comment type="similarity">
    <text evidence="7">Belongs to the class-I aminoacyl-tRNA synthetase family.</text>
</comment>
<dbReference type="InterPro" id="IPR033911">
    <property type="entry name" value="MetRS_core"/>
</dbReference>
<evidence type="ECO:0000313" key="10">
    <source>
        <dbReference type="EMBL" id="GLC26015.1"/>
    </source>
</evidence>
<dbReference type="AlphaFoldDB" id="A0AA37Q3R0"/>
<dbReference type="PANTHER" id="PTHR43326">
    <property type="entry name" value="METHIONYL-TRNA SYNTHETASE"/>
    <property type="match status" value="1"/>
</dbReference>
<evidence type="ECO:0000256" key="1">
    <source>
        <dbReference type="ARBA" id="ARBA00012838"/>
    </source>
</evidence>
<keyword evidence="3 7" id="KW-0547">Nucleotide-binding</keyword>
<dbReference type="EC" id="6.1.1.10" evidence="1"/>
<dbReference type="SUPFAM" id="SSF52374">
    <property type="entry name" value="Nucleotidylyl transferase"/>
    <property type="match status" value="1"/>
</dbReference>
<feature type="domain" description="Methionyl-tRNA synthetase anticodon-binding" evidence="9">
    <location>
        <begin position="381"/>
        <end position="495"/>
    </location>
</feature>
<organism evidence="10 11">
    <name type="scientific">Roseisolibacter agri</name>
    <dbReference type="NCBI Taxonomy" id="2014610"/>
    <lineage>
        <taxon>Bacteria</taxon>
        <taxon>Pseudomonadati</taxon>
        <taxon>Gemmatimonadota</taxon>
        <taxon>Gemmatimonadia</taxon>
        <taxon>Gemmatimonadales</taxon>
        <taxon>Gemmatimonadaceae</taxon>
        <taxon>Roseisolibacter</taxon>
    </lineage>
</organism>
<feature type="domain" description="Methionyl/Leucyl tRNA synthetase" evidence="8">
    <location>
        <begin position="7"/>
        <end position="149"/>
    </location>
</feature>
<dbReference type="GO" id="GO:0006431">
    <property type="term" value="P:methionyl-tRNA aminoacylation"/>
    <property type="evidence" value="ECO:0007669"/>
    <property type="project" value="InterPro"/>
</dbReference>
<evidence type="ECO:0000259" key="9">
    <source>
        <dbReference type="Pfam" id="PF19303"/>
    </source>
</evidence>
<dbReference type="InterPro" id="IPR041872">
    <property type="entry name" value="Anticodon_Met"/>
</dbReference>
<evidence type="ECO:0000256" key="5">
    <source>
        <dbReference type="ARBA" id="ARBA00022917"/>
    </source>
</evidence>
<dbReference type="InterPro" id="IPR014729">
    <property type="entry name" value="Rossmann-like_a/b/a_fold"/>
</dbReference>
<keyword evidence="6 7" id="KW-0030">Aminoacyl-tRNA synthetase</keyword>
<dbReference type="CDD" id="cd00814">
    <property type="entry name" value="MetRS_core"/>
    <property type="match status" value="1"/>
</dbReference>
<evidence type="ECO:0000259" key="8">
    <source>
        <dbReference type="Pfam" id="PF09334"/>
    </source>
</evidence>
<dbReference type="InterPro" id="IPR015413">
    <property type="entry name" value="Methionyl/Leucyl_tRNA_Synth"/>
</dbReference>
<dbReference type="SUPFAM" id="SSF47323">
    <property type="entry name" value="Anticodon-binding domain of a subclass of class I aminoacyl-tRNA synthetases"/>
    <property type="match status" value="1"/>
</dbReference>
<evidence type="ECO:0000256" key="2">
    <source>
        <dbReference type="ARBA" id="ARBA00022598"/>
    </source>
</evidence>
<dbReference type="Pfam" id="PF09334">
    <property type="entry name" value="tRNA-synt_1g"/>
    <property type="match status" value="2"/>
</dbReference>
<feature type="domain" description="Methionyl/Leucyl tRNA synthetase" evidence="8">
    <location>
        <begin position="157"/>
        <end position="364"/>
    </location>
</feature>
<protein>
    <recommendedName>
        <fullName evidence="1">methionine--tRNA ligase</fullName>
        <ecNumber evidence="1">6.1.1.10</ecNumber>
    </recommendedName>
</protein>
<name>A0AA37Q3R0_9BACT</name>
<proteinExistence type="inferred from homology"/>
<keyword evidence="5 7" id="KW-0648">Protein biosynthesis</keyword>
<sequence length="521" mass="57637">MPDAPFYLTTAIDYANGEPHLGHAFEKIGADTIARYQRQAGRAVHFLIGMDEHGQKVAQTAADRGVTPQALVDQVAESFLAMWARLGISYDQFIRTTTATHQAGVRALIARIFERSPDDFYEKAYEGWYCVGCEAFKSEGEIVDGKCPLHPTRELQWTRETNWFFRLSRYQQFLETLLRERPDFCQPESRRNEILGLLAQGLEDVSASRSRFAWGVPFPRPTGDGETQTTYVWFDALPNYLTATGFPEAGYEARWPAQLHVIGKDITRFHCVIWPAMLQAAGLPLPERVWAHGFVNLGGERFSKSAGVKLELGEAIDRFGADAFRYFLLREVPFDGDGNFSWERFEERYTADLANALGNLASRTVAMVEKYCAGVVPATFDAAILAADAADLAAYHAAMDGSRGYLLHQGLEAIWQIVFRANAFVQERQPWTLAKDPAQRAALEAVLGTLVRQLVTVSVALAPFMPAKAEELWATLGAPAAGHEAAARVAFATLPSIDPTGWSVTKGAGLFPRPEPKPATA</sequence>
<keyword evidence="11" id="KW-1185">Reference proteome</keyword>
<gene>
    <name evidence="10" type="primary">metG</name>
    <name evidence="10" type="ORF">rosag_25280</name>
</gene>
<dbReference type="GO" id="GO:0005524">
    <property type="term" value="F:ATP binding"/>
    <property type="evidence" value="ECO:0007669"/>
    <property type="project" value="UniProtKB-KW"/>
</dbReference>
<dbReference type="InterPro" id="IPR023457">
    <property type="entry name" value="Met-tRNA_synth_2"/>
</dbReference>
<reference evidence="10" key="1">
    <citation type="submission" date="2022-08" db="EMBL/GenBank/DDBJ databases">
        <title>Draft genome sequencing of Roseisolibacter agri AW1220.</title>
        <authorList>
            <person name="Tobiishi Y."/>
            <person name="Tonouchi A."/>
        </authorList>
    </citation>
    <scope>NUCLEOTIDE SEQUENCE</scope>
    <source>
        <strain evidence="10">AW1220</strain>
    </source>
</reference>
<evidence type="ECO:0000256" key="7">
    <source>
        <dbReference type="RuleBase" id="RU363039"/>
    </source>
</evidence>
<dbReference type="EMBL" id="BRXS01000004">
    <property type="protein sequence ID" value="GLC26015.1"/>
    <property type="molecule type" value="Genomic_DNA"/>
</dbReference>
<dbReference type="RefSeq" id="WP_284350486.1">
    <property type="nucleotide sequence ID" value="NZ_BRXS01000004.1"/>
</dbReference>
<dbReference type="CDD" id="cd07957">
    <property type="entry name" value="Anticodon_Ia_Met"/>
    <property type="match status" value="1"/>
</dbReference>
<evidence type="ECO:0000256" key="6">
    <source>
        <dbReference type="ARBA" id="ARBA00023146"/>
    </source>
</evidence>
<evidence type="ECO:0000313" key="11">
    <source>
        <dbReference type="Proteomes" id="UP001161325"/>
    </source>
</evidence>
<dbReference type="InterPro" id="IPR009080">
    <property type="entry name" value="tRNAsynth_Ia_anticodon-bd"/>
</dbReference>
<evidence type="ECO:0000256" key="4">
    <source>
        <dbReference type="ARBA" id="ARBA00022840"/>
    </source>
</evidence>
<evidence type="ECO:0000256" key="3">
    <source>
        <dbReference type="ARBA" id="ARBA00022741"/>
    </source>
</evidence>
<dbReference type="Gene3D" id="2.170.220.10">
    <property type="match status" value="1"/>
</dbReference>
<accession>A0AA37Q3R0</accession>
<keyword evidence="2 7" id="KW-0436">Ligase</keyword>
<dbReference type="PANTHER" id="PTHR43326:SF1">
    <property type="entry name" value="METHIONINE--TRNA LIGASE, MITOCHONDRIAL"/>
    <property type="match status" value="1"/>
</dbReference>
<comment type="caution">
    <text evidence="10">The sequence shown here is derived from an EMBL/GenBank/DDBJ whole genome shotgun (WGS) entry which is preliminary data.</text>
</comment>
<keyword evidence="4 7" id="KW-0067">ATP-binding</keyword>
<dbReference type="GO" id="GO:0004825">
    <property type="term" value="F:methionine-tRNA ligase activity"/>
    <property type="evidence" value="ECO:0007669"/>
    <property type="project" value="UniProtKB-EC"/>
</dbReference>
<dbReference type="Gene3D" id="1.10.730.10">
    <property type="entry name" value="Isoleucyl-tRNA Synthetase, Domain 1"/>
    <property type="match status" value="1"/>
</dbReference>
<dbReference type="Gene3D" id="3.40.50.620">
    <property type="entry name" value="HUPs"/>
    <property type="match status" value="1"/>
</dbReference>
<dbReference type="Proteomes" id="UP001161325">
    <property type="component" value="Unassembled WGS sequence"/>
</dbReference>
<dbReference type="PRINTS" id="PR01041">
    <property type="entry name" value="TRNASYNTHMET"/>
</dbReference>
<dbReference type="Pfam" id="PF19303">
    <property type="entry name" value="Anticodon_3"/>
    <property type="match status" value="1"/>
</dbReference>